<evidence type="ECO:0000313" key="12">
    <source>
        <dbReference type="EMBL" id="KIJ44309.1"/>
    </source>
</evidence>
<dbReference type="AlphaFoldDB" id="A0A0C9VBG5"/>
<dbReference type="EMBL" id="KN837118">
    <property type="protein sequence ID" value="KIJ44309.1"/>
    <property type="molecule type" value="Genomic_DNA"/>
</dbReference>
<evidence type="ECO:0000256" key="6">
    <source>
        <dbReference type="ARBA" id="ARBA00023098"/>
    </source>
</evidence>
<name>A0A0C9VBG5_SPHS4</name>
<evidence type="ECO:0000256" key="5">
    <source>
        <dbReference type="ARBA" id="ARBA00022737"/>
    </source>
</evidence>
<dbReference type="PROSITE" id="PS50035">
    <property type="entry name" value="PLD"/>
    <property type="match status" value="1"/>
</dbReference>
<evidence type="ECO:0000256" key="10">
    <source>
        <dbReference type="RuleBase" id="RU365024"/>
    </source>
</evidence>
<organism evidence="12 13">
    <name type="scientific">Sphaerobolus stellatus (strain SS14)</name>
    <dbReference type="NCBI Taxonomy" id="990650"/>
    <lineage>
        <taxon>Eukaryota</taxon>
        <taxon>Fungi</taxon>
        <taxon>Dikarya</taxon>
        <taxon>Basidiomycota</taxon>
        <taxon>Agaricomycotina</taxon>
        <taxon>Agaricomycetes</taxon>
        <taxon>Phallomycetidae</taxon>
        <taxon>Geastrales</taxon>
        <taxon>Sphaerobolaceae</taxon>
        <taxon>Sphaerobolus</taxon>
    </lineage>
</organism>
<dbReference type="InterPro" id="IPR016270">
    <property type="entry name" value="PGS1"/>
</dbReference>
<sequence length="462" mass="52436">MTLSRFVATLPQPCIPIRGRNVRILQSPVQFYRTILDMIGRAKQRIFLSSLYIGTSEKELLQSLRDSLRQNPQLHVYLNLDLLRSTRPGPASTASILTPLLASFPERVHVNLYKSPKLCGILSRVVPRRFDEGWGTWHAKIYGVDDEVILSGANLNKSYFTNRQDRYLHFTASGALASYCFDFLQLFSKVSYRLGIPEDSSRPYALHWPNNRVQQSNLGTPAAASITQFQASRQRPSITAEYDTLLIPMIQAGYMNVREEEICMASLFSFISNLEGASKSIVDLTSGYFALHKPYQDYLISSPAISRIIAAGPRANGFYGSKGISGRIPEAYTLLERRFWNRVKSASKDTPQISPKIELSEWERENWTYHAKGIWYRPRDNLPPGFTMFGSTNLNSRSANLDTELSFFMVTEQASLQEELYAEIHNLRNNARVVDEEDWMVPERRVRIGTRALVAAGVEGML</sequence>
<comment type="function">
    <text evidence="10">Functions in the biosynthesis of the anionic phospholipids phosphatidylglycerol and cardiolipin.</text>
</comment>
<dbReference type="PANTHER" id="PTHR12586:SF1">
    <property type="entry name" value="CDP-DIACYLGLYCEROL--GLYCEROL-3-PHOSPHATE 3-PHOSPHATIDYLTRANSFERASE, MITOCHONDRIAL"/>
    <property type="match status" value="1"/>
</dbReference>
<evidence type="ECO:0000259" key="11">
    <source>
        <dbReference type="PROSITE" id="PS50035"/>
    </source>
</evidence>
<dbReference type="GO" id="GO:0005739">
    <property type="term" value="C:mitochondrion"/>
    <property type="evidence" value="ECO:0007669"/>
    <property type="project" value="UniProtKB-SubCell"/>
</dbReference>
<dbReference type="HOGENOM" id="CLU_030471_1_0_1"/>
<feature type="domain" description="PLD phosphodiesterase" evidence="11">
    <location>
        <begin position="138"/>
        <end position="159"/>
    </location>
</feature>
<keyword evidence="6 10" id="KW-0443">Lipid metabolism</keyword>
<comment type="subcellular location">
    <subcellularLocation>
        <location evidence="10">Mitochondrion</location>
    </subcellularLocation>
</comment>
<evidence type="ECO:0000256" key="1">
    <source>
        <dbReference type="ARBA" id="ARBA00005042"/>
    </source>
</evidence>
<protein>
    <recommendedName>
        <fullName evidence="10">CDP-diacylglycerol--glycerol-3-phosphate 3-phosphatidyltransferase</fullName>
        <ecNumber evidence="10">2.7.8.5</ecNumber>
    </recommendedName>
</protein>
<comment type="pathway">
    <text evidence="1 10">Phospholipid metabolism; phosphatidylglycerol biosynthesis; phosphatidylglycerol from CDP-diacylglycerol: step 1/2.</text>
</comment>
<keyword evidence="4 10" id="KW-0808">Transferase</keyword>
<comment type="similarity">
    <text evidence="2 10">Belongs to the CDP-alcohol phosphatidyltransferase class-II family.</text>
</comment>
<dbReference type="OrthoDB" id="10250191at2759"/>
<dbReference type="InterPro" id="IPR001736">
    <property type="entry name" value="PLipase_D/transphosphatidylase"/>
</dbReference>
<evidence type="ECO:0000256" key="9">
    <source>
        <dbReference type="ARBA" id="ARBA00048586"/>
    </source>
</evidence>
<dbReference type="SUPFAM" id="SSF56024">
    <property type="entry name" value="Phospholipase D/nuclease"/>
    <property type="match status" value="1"/>
</dbReference>
<dbReference type="PANTHER" id="PTHR12586">
    <property type="entry name" value="CDP-DIACYLGLYCEROL--SERINE O-PHOSPHATIDYLTRANSFERASE"/>
    <property type="match status" value="1"/>
</dbReference>
<dbReference type="Gene3D" id="3.30.870.10">
    <property type="entry name" value="Endonuclease Chain A"/>
    <property type="match status" value="2"/>
</dbReference>
<evidence type="ECO:0000256" key="8">
    <source>
        <dbReference type="ARBA" id="ARBA00023264"/>
    </source>
</evidence>
<dbReference type="CDD" id="cd09135">
    <property type="entry name" value="PLDc_PGS1_euk_1"/>
    <property type="match status" value="1"/>
</dbReference>
<proteinExistence type="inferred from homology"/>
<evidence type="ECO:0000256" key="3">
    <source>
        <dbReference type="ARBA" id="ARBA00022516"/>
    </source>
</evidence>
<evidence type="ECO:0000313" key="13">
    <source>
        <dbReference type="Proteomes" id="UP000054279"/>
    </source>
</evidence>
<keyword evidence="5" id="KW-0677">Repeat</keyword>
<keyword evidence="3 10" id="KW-0444">Lipid biosynthesis</keyword>
<keyword evidence="10" id="KW-0496">Mitochondrion</keyword>
<reference evidence="12 13" key="1">
    <citation type="submission" date="2014-06" db="EMBL/GenBank/DDBJ databases">
        <title>Evolutionary Origins and Diversification of the Mycorrhizal Mutualists.</title>
        <authorList>
            <consortium name="DOE Joint Genome Institute"/>
            <consortium name="Mycorrhizal Genomics Consortium"/>
            <person name="Kohler A."/>
            <person name="Kuo A."/>
            <person name="Nagy L.G."/>
            <person name="Floudas D."/>
            <person name="Copeland A."/>
            <person name="Barry K.W."/>
            <person name="Cichocki N."/>
            <person name="Veneault-Fourrey C."/>
            <person name="LaButti K."/>
            <person name="Lindquist E.A."/>
            <person name="Lipzen A."/>
            <person name="Lundell T."/>
            <person name="Morin E."/>
            <person name="Murat C."/>
            <person name="Riley R."/>
            <person name="Ohm R."/>
            <person name="Sun H."/>
            <person name="Tunlid A."/>
            <person name="Henrissat B."/>
            <person name="Grigoriev I.V."/>
            <person name="Hibbett D.S."/>
            <person name="Martin F."/>
        </authorList>
    </citation>
    <scope>NUCLEOTIDE SEQUENCE [LARGE SCALE GENOMIC DNA]</scope>
    <source>
        <strain evidence="12 13">SS14</strain>
    </source>
</reference>
<dbReference type="EC" id="2.7.8.5" evidence="10"/>
<evidence type="ECO:0000256" key="7">
    <source>
        <dbReference type="ARBA" id="ARBA00023209"/>
    </source>
</evidence>
<keyword evidence="8 10" id="KW-1208">Phospholipid metabolism</keyword>
<keyword evidence="7 10" id="KW-0594">Phospholipid biosynthesis</keyword>
<keyword evidence="13" id="KW-1185">Reference proteome</keyword>
<dbReference type="Proteomes" id="UP000054279">
    <property type="component" value="Unassembled WGS sequence"/>
</dbReference>
<dbReference type="CDD" id="cd09137">
    <property type="entry name" value="PLDc_PGS1_euk_2"/>
    <property type="match status" value="1"/>
</dbReference>
<dbReference type="PIRSF" id="PIRSF000850">
    <property type="entry name" value="Phospholipase_D_PSS"/>
    <property type="match status" value="1"/>
</dbReference>
<evidence type="ECO:0000256" key="2">
    <source>
        <dbReference type="ARBA" id="ARBA00010682"/>
    </source>
</evidence>
<dbReference type="GO" id="GO:0032049">
    <property type="term" value="P:cardiolipin biosynthetic process"/>
    <property type="evidence" value="ECO:0007669"/>
    <property type="project" value="InterPro"/>
</dbReference>
<dbReference type="GO" id="GO:0005524">
    <property type="term" value="F:ATP binding"/>
    <property type="evidence" value="ECO:0007669"/>
    <property type="project" value="UniProtKB-KW"/>
</dbReference>
<comment type="catalytic activity">
    <reaction evidence="9 10">
        <text>a CDP-1,2-diacyl-sn-glycerol + sn-glycerol 3-phosphate = a 1,2-diacyl-sn-glycero-3-phospho-(1'-sn-glycero-3'-phosphate) + CMP + H(+)</text>
        <dbReference type="Rhea" id="RHEA:12593"/>
        <dbReference type="ChEBI" id="CHEBI:15378"/>
        <dbReference type="ChEBI" id="CHEBI:57597"/>
        <dbReference type="ChEBI" id="CHEBI:58332"/>
        <dbReference type="ChEBI" id="CHEBI:60110"/>
        <dbReference type="ChEBI" id="CHEBI:60377"/>
        <dbReference type="EC" id="2.7.8.5"/>
    </reaction>
</comment>
<dbReference type="UniPathway" id="UPA00084">
    <property type="reaction ID" value="UER00503"/>
</dbReference>
<keyword evidence="10" id="KW-0547">Nucleotide-binding</keyword>
<gene>
    <name evidence="12" type="ORF">M422DRAFT_30456</name>
</gene>
<keyword evidence="10" id="KW-0067">ATP-binding</keyword>
<evidence type="ECO:0000256" key="4">
    <source>
        <dbReference type="ARBA" id="ARBA00022679"/>
    </source>
</evidence>
<dbReference type="GO" id="GO:0008444">
    <property type="term" value="F:CDP-diacylglycerol-glycerol-3-phosphate 3-phosphatidyltransferase activity"/>
    <property type="evidence" value="ECO:0007669"/>
    <property type="project" value="UniProtKB-EC"/>
</dbReference>
<accession>A0A0C9VBG5</accession>